<evidence type="ECO:0000256" key="4">
    <source>
        <dbReference type="ARBA" id="ARBA00023163"/>
    </source>
</evidence>
<comment type="subcellular location">
    <subcellularLocation>
        <location evidence="1">Nucleus</location>
    </subcellularLocation>
</comment>
<name>A0A3B0NEG5_THEAN</name>
<keyword evidence="5" id="KW-0539">Nucleus</keyword>
<keyword evidence="3" id="KW-0238">DNA-binding</keyword>
<dbReference type="PANTHER" id="PTHR15180">
    <property type="entry name" value="GENERAL TRANSCRIPTION FACTOR 3C POLYPEPTIDE 1"/>
    <property type="match status" value="1"/>
</dbReference>
<evidence type="ECO:0000256" key="1">
    <source>
        <dbReference type="ARBA" id="ARBA00004123"/>
    </source>
</evidence>
<organism evidence="7">
    <name type="scientific">Theileria annulata</name>
    <dbReference type="NCBI Taxonomy" id="5874"/>
    <lineage>
        <taxon>Eukaryota</taxon>
        <taxon>Sar</taxon>
        <taxon>Alveolata</taxon>
        <taxon>Apicomplexa</taxon>
        <taxon>Aconoidasida</taxon>
        <taxon>Piroplasmida</taxon>
        <taxon>Theileriidae</taxon>
        <taxon>Theileria</taxon>
    </lineage>
</organism>
<dbReference type="VEuPathDB" id="PiroplasmaDB:TA10410"/>
<evidence type="ECO:0000313" key="8">
    <source>
        <dbReference type="EMBL" id="SVP95465.1"/>
    </source>
</evidence>
<feature type="domain" description="B-block binding subunit of TFIIIC" evidence="6">
    <location>
        <begin position="134"/>
        <end position="237"/>
    </location>
</feature>
<dbReference type="GO" id="GO:0005634">
    <property type="term" value="C:nucleus"/>
    <property type="evidence" value="ECO:0007669"/>
    <property type="project" value="UniProtKB-SubCell"/>
</dbReference>
<accession>A0A3B0NEG5</accession>
<dbReference type="PANTHER" id="PTHR15180:SF1">
    <property type="entry name" value="GENERAL TRANSCRIPTION FACTOR 3C POLYPEPTIDE 1"/>
    <property type="match status" value="1"/>
</dbReference>
<evidence type="ECO:0000259" key="6">
    <source>
        <dbReference type="Pfam" id="PF04182"/>
    </source>
</evidence>
<evidence type="ECO:0000256" key="5">
    <source>
        <dbReference type="ARBA" id="ARBA00023242"/>
    </source>
</evidence>
<gene>
    <name evidence="7" type="ORF">TAT_000362600</name>
    <name evidence="8" type="ORF">TAV_000362600</name>
</gene>
<sequence length="1746" mass="205138">MEYTVTDMDINTLEYLSLEYLSSQIEPVEYNTMYYKIMEENGTSSKEINVNLWIRLYSNRNVLILINEEFEEYLKSNFQKTKKRSKTNLLSIDINGFELNELAEHVPETRLLCSNTYRIKSLNLVLYEQVVKTNDRFKLVMLIASKRYSGYWQSDLISESKISPRDLFSLLNSLCKIGLVYKLTIPQNRISKILVNNISENCVIKYDNNNETQDSPLDLAPKTQNSASICFFHKYFILDKIPKFIRTMCMGEVTKNYESTMLEILEKEENNILLESDWKTSYYNLAFHELGQINTRIDNHIISRSYLYFRKSLELKNKIALIFAWCPQTKKFERCIMLIKNPNDIKMKMKSSNILHVLNLKSDTQMNENSEEDLTESTPFNLNGHSIQEYVYYIIKLSRNGITAKDINNYVPIKYKQLSKLILYMESVGLIRKETERDGKIFMYRYYTTDSKTPLVKTEVIERLDTSYMNEIEPDFDSTFTPTSDKTGINNVEHAQKNYTQFLNSQKDKYSEESVYQQDFERIFGNLQLPKQVNTTLFKKRMVLMKNYLDYFKAATFSNISSFYGDVERSQTKADRKTAVRIANFVLEELKYLKILRCEELKGANLPLTILFDSRHFNEKEAYNYIRNNINMKRNIISVHTSALKSRVNDHFKSPEVANNFQEDSIDILDSTPENKEMINFNIQVPCLVRNISVNQQKIEVNLENSMGFSQKVLSSNGYIFPIMTRIKLLHSFLVENFSESRFTTLEVLSKMTLEKYFQLIGCGYTLEKVTKYINENVLNLPEEYIKVLLNSRRDPIIILNNQLNFLYRIKLLLFMSEPVESSKNDEVESSSGEHSNGKVLKNSEVEKKEFIWELIKEVELYDYVNNQVVGKYEITTEFELYWQNLKVQVDSYINSDLEIPPKILKVKEVFVKKNWKKVIYLTSTIKYELDQIITIWLSLSCNSLHYKSLIKLFHMPIEIINKLSSKFKINNTQIYSYLVSKIKSNKYDPEVEDDRILNKILTNIHKDNEILWIARYVISEKLINQIFLNFLKNDYNSVIKDQDFENEISTNTNDIIDKFQSFLTKNTLDRSEEFSQNRKPLDVWNYLHILFKHKYTVNECKIIFDYIINKSNFNLRILKKLRNMNINEIVHYTMKKSHTNVSNIYNTTPTNAIFKTTSYLVDPKKVPNDFDIMINTLRLKCILFTSLTSKGSQLVNNIDPKDFKQVLKRWSDHRWIVKSKQKTNLFKVYKLSNLSKLKLFPKYSTIYHLGTQLLSYIYLFGYNTSYSNPINQRLGIMPYYPNEYRETTLTMKIDLGLELELDPRPDNNSSFLSNNISVIKNCLDLDFYTIFNILENFKIVKFEPKWNNQSNTQINVKSGYSRFIEGGISKHIKSMKNKMTISQVEANINSIQANLRSHNYINEYVKQNVIPKAMVCENELTDILNPLQFESSYPETFDSPKNTRKTFKNVLEVVDYLMNLFMVKEVPEDIESSFSKLVQVVKSSGTHGISHKKLKFEFEYMNEKKTSNKRKYPDDLITNNYFSPDSLVRILVYGAAMLRLLIMVPNGTEYLYIYWDYCKDLFINKQERNELNKIEEEGLVRKKPDYVPELMWIIWERDAFDILEGEMGQFLGNIKELFPEDMESYSNILKSTSQNTFVKLDGHINVHLVGFLSLKIFCMVKDKPGITVHQIWKDLVILDECEVEVLVESMVLEKILSVKKINVQNLSNSTFESVKGSEGGVVHNLYYPQETSFVVWKFKKLLLST</sequence>
<proteinExistence type="predicted"/>
<evidence type="ECO:0000313" key="7">
    <source>
        <dbReference type="EMBL" id="SVP94761.1"/>
    </source>
</evidence>
<dbReference type="EMBL" id="UIVS01000004">
    <property type="protein sequence ID" value="SVP95465.1"/>
    <property type="molecule type" value="Genomic_DNA"/>
</dbReference>
<protein>
    <submittedName>
        <fullName evidence="7">B-block binding subunit of TFIIIC, putative</fullName>
    </submittedName>
</protein>
<dbReference type="Pfam" id="PF04182">
    <property type="entry name" value="B-block_TFIIIC"/>
    <property type="match status" value="1"/>
</dbReference>
<evidence type="ECO:0000256" key="3">
    <source>
        <dbReference type="ARBA" id="ARBA00023125"/>
    </source>
</evidence>
<dbReference type="GO" id="GO:0006384">
    <property type="term" value="P:transcription initiation at RNA polymerase III promoter"/>
    <property type="evidence" value="ECO:0007669"/>
    <property type="project" value="InterPro"/>
</dbReference>
<dbReference type="InterPro" id="IPR007309">
    <property type="entry name" value="TFIIIC_Bblock-bd"/>
</dbReference>
<dbReference type="EMBL" id="UIVT01000004">
    <property type="protein sequence ID" value="SVP94761.1"/>
    <property type="molecule type" value="Genomic_DNA"/>
</dbReference>
<reference evidence="7" key="1">
    <citation type="submission" date="2018-07" db="EMBL/GenBank/DDBJ databases">
        <authorList>
            <person name="Quirk P.G."/>
            <person name="Krulwich T.A."/>
        </authorList>
    </citation>
    <scope>NUCLEOTIDE SEQUENCE</scope>
    <source>
        <strain evidence="7">Anand</strain>
    </source>
</reference>
<dbReference type="GO" id="GO:0042791">
    <property type="term" value="P:5S class rRNA transcription by RNA polymerase III"/>
    <property type="evidence" value="ECO:0007669"/>
    <property type="project" value="TreeGrafter"/>
</dbReference>
<evidence type="ECO:0000256" key="2">
    <source>
        <dbReference type="ARBA" id="ARBA00022553"/>
    </source>
</evidence>
<dbReference type="InterPro" id="IPR044210">
    <property type="entry name" value="Tfc3-like"/>
</dbReference>
<dbReference type="GO" id="GO:0000127">
    <property type="term" value="C:transcription factor TFIIIC complex"/>
    <property type="evidence" value="ECO:0007669"/>
    <property type="project" value="InterPro"/>
</dbReference>
<dbReference type="GO" id="GO:0003677">
    <property type="term" value="F:DNA binding"/>
    <property type="evidence" value="ECO:0007669"/>
    <property type="project" value="UniProtKB-KW"/>
</dbReference>
<keyword evidence="2" id="KW-0597">Phosphoprotein</keyword>
<keyword evidence="4" id="KW-0804">Transcription</keyword>